<accession>L7LWV2</accession>
<reference evidence="1" key="2">
    <citation type="journal article" date="2015" name="J. Proteomics">
        <title>Sexual differences in the sialomes of the zebra tick, Rhipicephalus pulchellus.</title>
        <authorList>
            <person name="Tan A.W."/>
            <person name="Francischetti I.M."/>
            <person name="Slovak M."/>
            <person name="Kini R.M."/>
            <person name="Ribeiro J.M."/>
        </authorList>
    </citation>
    <scope>NUCLEOTIDE SEQUENCE</scope>
    <source>
        <tissue evidence="1">Salivary gland</tissue>
    </source>
</reference>
<proteinExistence type="evidence at transcript level"/>
<protein>
    <submittedName>
        <fullName evidence="1">Uncharacterized protein</fullName>
    </submittedName>
</protein>
<dbReference type="AlphaFoldDB" id="L7LWV2"/>
<organism evidence="1">
    <name type="scientific">Rhipicephalus pulchellus</name>
    <name type="common">Yellow backed tick</name>
    <name type="synonym">Dermacentor pulchellus</name>
    <dbReference type="NCBI Taxonomy" id="72859"/>
    <lineage>
        <taxon>Eukaryota</taxon>
        <taxon>Metazoa</taxon>
        <taxon>Ecdysozoa</taxon>
        <taxon>Arthropoda</taxon>
        <taxon>Chelicerata</taxon>
        <taxon>Arachnida</taxon>
        <taxon>Acari</taxon>
        <taxon>Parasitiformes</taxon>
        <taxon>Ixodida</taxon>
        <taxon>Ixodoidea</taxon>
        <taxon>Ixodidae</taxon>
        <taxon>Rhipicephalinae</taxon>
        <taxon>Rhipicephalus</taxon>
        <taxon>Rhipicephalus</taxon>
    </lineage>
</organism>
<evidence type="ECO:0000313" key="1">
    <source>
        <dbReference type="EMBL" id="JAA56067.1"/>
    </source>
</evidence>
<sequence length="94" mass="10516">MAPNCCSESNKGSALTRWIKATKLLNYGPMLRFCYPGGVGDVFWKIYGRARISKTSTVAHVDVVRIDSFAKTVLAFFRSASTFHRMSDARGRHV</sequence>
<reference evidence="1" key="1">
    <citation type="submission" date="2012-11" db="EMBL/GenBank/DDBJ databases">
        <authorList>
            <person name="Lucero-Rivera Y.E."/>
            <person name="Tovar-Ramirez D."/>
        </authorList>
    </citation>
    <scope>NUCLEOTIDE SEQUENCE</scope>
    <source>
        <tissue evidence="1">Salivary gland</tissue>
    </source>
</reference>
<name>L7LWV2_RHIPC</name>
<dbReference type="EMBL" id="GACK01008967">
    <property type="protein sequence ID" value="JAA56067.1"/>
    <property type="molecule type" value="mRNA"/>
</dbReference>